<dbReference type="InterPro" id="IPR002575">
    <property type="entry name" value="Aminoglycoside_PTrfase"/>
</dbReference>
<dbReference type="GO" id="GO:0016740">
    <property type="term" value="F:transferase activity"/>
    <property type="evidence" value="ECO:0007669"/>
    <property type="project" value="UniProtKB-KW"/>
</dbReference>
<dbReference type="SUPFAM" id="SSF56112">
    <property type="entry name" value="Protein kinase-like (PK-like)"/>
    <property type="match status" value="1"/>
</dbReference>
<organism evidence="2 3">
    <name type="scientific">Streptomyces prunicolor</name>
    <dbReference type="NCBI Taxonomy" id="67348"/>
    <lineage>
        <taxon>Bacteria</taxon>
        <taxon>Bacillati</taxon>
        <taxon>Actinomycetota</taxon>
        <taxon>Actinomycetes</taxon>
        <taxon>Kitasatosporales</taxon>
        <taxon>Streptomycetaceae</taxon>
        <taxon>Streptomyces</taxon>
    </lineage>
</organism>
<dbReference type="InterPro" id="IPR011009">
    <property type="entry name" value="Kinase-like_dom_sf"/>
</dbReference>
<comment type="caution">
    <text evidence="2">The sequence shown here is derived from an EMBL/GenBank/DDBJ whole genome shotgun (WGS) entry which is preliminary data.</text>
</comment>
<dbReference type="Pfam" id="PF01636">
    <property type="entry name" value="APH"/>
    <property type="match status" value="1"/>
</dbReference>
<keyword evidence="2" id="KW-0808">Transferase</keyword>
<dbReference type="Proteomes" id="UP001187346">
    <property type="component" value="Unassembled WGS sequence"/>
</dbReference>
<sequence>MVTHRQEHTAHWIQYFADRGHGDARPLAAGVEGAVYRLGDGIVGKVWSGRRPVRVELMRRVYEDIAREARSLPFATPEILGVEEHEGVLVTYERELGGVPLRADSAVVAPGRELAGQETGALLTVLRGLAAVPGTEAMRRLAVQGDDRPLWEGHARFPDALADLVRRAVRRHGDLLAAHVPDLAGIVRRTVDSLRALPEGGPVSVVHGDLVPPNIHVDDTGAPTAVLDFGFFTTAGDPAFEAAVTAAVWDMYGPYAEPHTVALTRLFAAEFGYAPDTLVLYQRAYALATYDLFASGSDGGDGHFRWCAGLLRRGALTRPR</sequence>
<dbReference type="EC" id="2.7.1.-" evidence="2"/>
<gene>
    <name evidence="2" type="ORF">R5A26_42525</name>
</gene>
<dbReference type="PROSITE" id="PS50011">
    <property type="entry name" value="PROTEIN_KINASE_DOM"/>
    <property type="match status" value="1"/>
</dbReference>
<protein>
    <submittedName>
        <fullName evidence="2">Aminoglycoside phosphotransferase family protein</fullName>
        <ecNumber evidence="2">2.7.1.-</ecNumber>
    </submittedName>
</protein>
<evidence type="ECO:0000259" key="1">
    <source>
        <dbReference type="PROSITE" id="PS50011"/>
    </source>
</evidence>
<dbReference type="InterPro" id="IPR000719">
    <property type="entry name" value="Prot_kinase_dom"/>
</dbReference>
<accession>A0ABU4FRH9</accession>
<dbReference type="RefSeq" id="WP_317775386.1">
    <property type="nucleotide sequence ID" value="NZ_JAWMAJ010000241.1"/>
</dbReference>
<feature type="domain" description="Protein kinase" evidence="1">
    <location>
        <begin position="21"/>
        <end position="320"/>
    </location>
</feature>
<dbReference type="EMBL" id="JAWMAJ010000241">
    <property type="protein sequence ID" value="MDV7222630.1"/>
    <property type="molecule type" value="Genomic_DNA"/>
</dbReference>
<reference evidence="2 3" key="1">
    <citation type="submission" date="2023-10" db="EMBL/GenBank/DDBJ databases">
        <title>Characterization of rhizosphere-enriched actinobacteria from wheat plants lab-grown on chernevaya soil.</title>
        <authorList>
            <person name="Tikhonova E.N."/>
            <person name="Konopkin A."/>
            <person name="Kravchenko I.K."/>
        </authorList>
    </citation>
    <scope>NUCLEOTIDE SEQUENCE [LARGE SCALE GENOMIC DNA]</scope>
    <source>
        <strain evidence="2 3">RR29</strain>
    </source>
</reference>
<evidence type="ECO:0000313" key="2">
    <source>
        <dbReference type="EMBL" id="MDV7222630.1"/>
    </source>
</evidence>
<name>A0ABU4FRH9_9ACTN</name>
<proteinExistence type="predicted"/>
<evidence type="ECO:0000313" key="3">
    <source>
        <dbReference type="Proteomes" id="UP001187346"/>
    </source>
</evidence>
<dbReference type="Gene3D" id="3.90.1200.10">
    <property type="match status" value="1"/>
</dbReference>
<keyword evidence="3" id="KW-1185">Reference proteome</keyword>